<dbReference type="STRING" id="312017.I7LWZ3"/>
<dbReference type="Proteomes" id="UP000009168">
    <property type="component" value="Unassembled WGS sequence"/>
</dbReference>
<dbReference type="AlphaFoldDB" id="I7LWZ3"/>
<dbReference type="SUPFAM" id="SSF88798">
    <property type="entry name" value="N-terminal, heterodimerisation domain of RBP7 (RpoE)"/>
    <property type="match status" value="1"/>
</dbReference>
<name>I7LWZ3_TETTS</name>
<evidence type="ECO:0000313" key="5">
    <source>
        <dbReference type="Proteomes" id="UP000009168"/>
    </source>
</evidence>
<sequence>MFYHTSGLRTILQIHPTHMGMLIGNDKVNLNNNDLLKKELIEKVEGKKSNEHGYIILVVNLRYMSKPLIDYDGFIKVEIQFDALTFKPQLKEYIDIQITEIKQNHIAGSVGPMNIFYVPNRKLPQQLQNELKDGKLESDDLTLYEGDKLRVLIETINNDKILCKVDDDFNSYQ</sequence>
<evidence type="ECO:0000313" key="4">
    <source>
        <dbReference type="EMBL" id="EAS03135.2"/>
    </source>
</evidence>
<dbReference type="HOGENOM" id="CLU_1550659_0_0_1"/>
<evidence type="ECO:0000256" key="1">
    <source>
        <dbReference type="ARBA" id="ARBA00004123"/>
    </source>
</evidence>
<dbReference type="Gene3D" id="3.30.1490.120">
    <property type="entry name" value="RNA polymerase Rpb7-like, N-terminal domain"/>
    <property type="match status" value="1"/>
</dbReference>
<organism evidence="4 5">
    <name type="scientific">Tetrahymena thermophila (strain SB210)</name>
    <dbReference type="NCBI Taxonomy" id="312017"/>
    <lineage>
        <taxon>Eukaryota</taxon>
        <taxon>Sar</taxon>
        <taxon>Alveolata</taxon>
        <taxon>Ciliophora</taxon>
        <taxon>Intramacronucleata</taxon>
        <taxon>Oligohymenophorea</taxon>
        <taxon>Hymenostomatida</taxon>
        <taxon>Tetrahymenina</taxon>
        <taxon>Tetrahymenidae</taxon>
        <taxon>Tetrahymena</taxon>
    </lineage>
</organism>
<dbReference type="GO" id="GO:0005634">
    <property type="term" value="C:nucleus"/>
    <property type="evidence" value="ECO:0007669"/>
    <property type="project" value="UniProtKB-SubCell"/>
</dbReference>
<evidence type="ECO:0000256" key="2">
    <source>
        <dbReference type="ARBA" id="ARBA00022478"/>
    </source>
</evidence>
<keyword evidence="3" id="KW-0804">Transcription</keyword>
<dbReference type="PANTHER" id="PTHR12709">
    <property type="entry name" value="DNA-DIRECTED RNA POLYMERASE II, III"/>
    <property type="match status" value="1"/>
</dbReference>
<dbReference type="GeneID" id="7843801"/>
<dbReference type="GO" id="GO:0006352">
    <property type="term" value="P:DNA-templated transcription initiation"/>
    <property type="evidence" value="ECO:0007669"/>
    <property type="project" value="InterPro"/>
</dbReference>
<keyword evidence="2" id="KW-0240">DNA-directed RNA polymerase</keyword>
<comment type="subcellular location">
    <subcellularLocation>
        <location evidence="1">Nucleus</location>
    </subcellularLocation>
</comment>
<gene>
    <name evidence="4" type="ORF">TTHERM_00446180</name>
</gene>
<dbReference type="InterPro" id="IPR045113">
    <property type="entry name" value="Rpb7-like"/>
</dbReference>
<evidence type="ECO:0000256" key="3">
    <source>
        <dbReference type="ARBA" id="ARBA00023163"/>
    </source>
</evidence>
<dbReference type="EMBL" id="GG662504">
    <property type="protein sequence ID" value="EAS03135.2"/>
    <property type="molecule type" value="Genomic_DNA"/>
</dbReference>
<dbReference type="PANTHER" id="PTHR12709:SF4">
    <property type="entry name" value="DNA-DIRECTED RNA POLYMERASE II SUBUNIT RPB7"/>
    <property type="match status" value="1"/>
</dbReference>
<dbReference type="FunCoup" id="I7LWZ3">
    <property type="interactions" value="573"/>
</dbReference>
<dbReference type="GO" id="GO:0000428">
    <property type="term" value="C:DNA-directed RNA polymerase complex"/>
    <property type="evidence" value="ECO:0007669"/>
    <property type="project" value="UniProtKB-KW"/>
</dbReference>
<reference evidence="5" key="1">
    <citation type="journal article" date="2006" name="PLoS Biol.">
        <title>Macronuclear genome sequence of the ciliate Tetrahymena thermophila, a model eukaryote.</title>
        <authorList>
            <person name="Eisen J.A."/>
            <person name="Coyne R.S."/>
            <person name="Wu M."/>
            <person name="Wu D."/>
            <person name="Thiagarajan M."/>
            <person name="Wortman J.R."/>
            <person name="Badger J.H."/>
            <person name="Ren Q."/>
            <person name="Amedeo P."/>
            <person name="Jones K.M."/>
            <person name="Tallon L.J."/>
            <person name="Delcher A.L."/>
            <person name="Salzberg S.L."/>
            <person name="Silva J.C."/>
            <person name="Haas B.J."/>
            <person name="Majoros W.H."/>
            <person name="Farzad M."/>
            <person name="Carlton J.M."/>
            <person name="Smith R.K. Jr."/>
            <person name="Garg J."/>
            <person name="Pearlman R.E."/>
            <person name="Karrer K.M."/>
            <person name="Sun L."/>
            <person name="Manning G."/>
            <person name="Elde N.C."/>
            <person name="Turkewitz A.P."/>
            <person name="Asai D.J."/>
            <person name="Wilkes D.E."/>
            <person name="Wang Y."/>
            <person name="Cai H."/>
            <person name="Collins K."/>
            <person name="Stewart B.A."/>
            <person name="Lee S.R."/>
            <person name="Wilamowska K."/>
            <person name="Weinberg Z."/>
            <person name="Ruzzo W.L."/>
            <person name="Wloga D."/>
            <person name="Gaertig J."/>
            <person name="Frankel J."/>
            <person name="Tsao C.-C."/>
            <person name="Gorovsky M.A."/>
            <person name="Keeling P.J."/>
            <person name="Waller R.F."/>
            <person name="Patron N.J."/>
            <person name="Cherry J.M."/>
            <person name="Stover N.A."/>
            <person name="Krieger C.J."/>
            <person name="del Toro C."/>
            <person name="Ryder H.F."/>
            <person name="Williamson S.C."/>
            <person name="Barbeau R.A."/>
            <person name="Hamilton E.P."/>
            <person name="Orias E."/>
        </authorList>
    </citation>
    <scope>NUCLEOTIDE SEQUENCE [LARGE SCALE GENOMIC DNA]</scope>
    <source>
        <strain evidence="5">SB210</strain>
    </source>
</reference>
<keyword evidence="5" id="KW-1185">Reference proteome</keyword>
<dbReference type="eggNOG" id="KOG3298">
    <property type="taxonomic scope" value="Eukaryota"/>
</dbReference>
<proteinExistence type="predicted"/>
<dbReference type="RefSeq" id="XP_001023380.2">
    <property type="nucleotide sequence ID" value="XM_001023380.3"/>
</dbReference>
<protein>
    <submittedName>
        <fullName evidence="4">RNA polymerase Rpb7, amine-terminal domain protein</fullName>
    </submittedName>
</protein>
<dbReference type="KEGG" id="tet:TTHERM_00446180"/>
<dbReference type="OMA" id="CEDNGIH"/>
<dbReference type="InParanoid" id="I7LWZ3"/>
<accession>I7LWZ3</accession>
<dbReference type="OrthoDB" id="1162399at2759"/>
<dbReference type="InterPro" id="IPR036898">
    <property type="entry name" value="RNA_pol_Rpb7-like_N_sf"/>
</dbReference>